<keyword evidence="1" id="KW-0812">Transmembrane</keyword>
<dbReference type="RefSeq" id="WP_020510220.1">
    <property type="nucleotide sequence ID" value="NZ_JBIAZU010000002.1"/>
</dbReference>
<dbReference type="PANTHER" id="PTHR34853:SF1">
    <property type="entry name" value="LIPASE 5"/>
    <property type="match status" value="1"/>
</dbReference>
<evidence type="ECO:0000313" key="3">
    <source>
        <dbReference type="Proteomes" id="UP001602245"/>
    </source>
</evidence>
<sequence>MQWLVPVGGRRRPGVVFGLLAAAAGAVVLLGDWKSAAALAVLVPAGLALLALTELPWGAVLAAAVAAAGAVLVSRPEVTMRELAVVVAAVLVLGPLAVALIRRRTGPPLIAAGVMVALICLIRPSATGYAAGAFLTAAGLLVAARGRWRIGAAVAIVALLAAGLVVRATDPHPGAFYAAPKDRPAGHGVLVRSEPLTRGLPAGAHAWRILYTTTREDGSATVASAVVVAANAAPAGPRPVVVWAHGATGITPGCAPSLGPDPVGVDSIPDVAQALAAGWVVIAPDYSGLGTSGPHPFLIGLGEARSLLDAVLAAGGLGGLVLGGKTLVWGHSQGGNAALWSGIIAPSYAPAAGLAGVAALAPGSGLPELAELWGDGVYAAYLIEAYSETYPDVHFDSYVRATARVPVRELAGRCLDDVSGLSRLLGGRSIWSAPPGTGPFGDRLRQNVPDRPIGVPVLIGQGAADTTVPATVQDAYVRMECATGTRVDYRTYPGRDHVGIFTGDSPLLPELMQWSRDRFTGKQAHTTCG</sequence>
<keyword evidence="1" id="KW-0472">Membrane</keyword>
<dbReference type="Gene3D" id="3.40.50.1820">
    <property type="entry name" value="alpha/beta hydrolase"/>
    <property type="match status" value="2"/>
</dbReference>
<feature type="transmembrane region" description="Helical" evidence="1">
    <location>
        <begin position="148"/>
        <end position="166"/>
    </location>
</feature>
<evidence type="ECO:0000256" key="1">
    <source>
        <dbReference type="SAM" id="Phobius"/>
    </source>
</evidence>
<dbReference type="EMBL" id="JBIAZU010000002">
    <property type="protein sequence ID" value="MFF5290787.1"/>
    <property type="molecule type" value="Genomic_DNA"/>
</dbReference>
<dbReference type="Pfam" id="PF03583">
    <property type="entry name" value="LIP"/>
    <property type="match status" value="1"/>
</dbReference>
<dbReference type="PANTHER" id="PTHR34853">
    <property type="match status" value="1"/>
</dbReference>
<dbReference type="Proteomes" id="UP001602245">
    <property type="component" value="Unassembled WGS sequence"/>
</dbReference>
<keyword evidence="3" id="KW-1185">Reference proteome</keyword>
<protein>
    <submittedName>
        <fullName evidence="2">Lipase family protein</fullName>
    </submittedName>
</protein>
<name>A0ABW6WBU7_9ACTN</name>
<feature type="transmembrane region" description="Helical" evidence="1">
    <location>
        <begin position="83"/>
        <end position="102"/>
    </location>
</feature>
<dbReference type="SUPFAM" id="SSF53474">
    <property type="entry name" value="alpha/beta-Hydrolases"/>
    <property type="match status" value="1"/>
</dbReference>
<gene>
    <name evidence="2" type="ORF">ACFY35_15185</name>
</gene>
<dbReference type="InterPro" id="IPR005152">
    <property type="entry name" value="Lipase_secreted"/>
</dbReference>
<organism evidence="2 3">
    <name type="scientific">Paractinoplanes globisporus</name>
    <dbReference type="NCBI Taxonomy" id="113565"/>
    <lineage>
        <taxon>Bacteria</taxon>
        <taxon>Bacillati</taxon>
        <taxon>Actinomycetota</taxon>
        <taxon>Actinomycetes</taxon>
        <taxon>Micromonosporales</taxon>
        <taxon>Micromonosporaceae</taxon>
        <taxon>Paractinoplanes</taxon>
    </lineage>
</organism>
<evidence type="ECO:0000313" key="2">
    <source>
        <dbReference type="EMBL" id="MFF5290787.1"/>
    </source>
</evidence>
<proteinExistence type="predicted"/>
<feature type="transmembrane region" description="Helical" evidence="1">
    <location>
        <begin position="48"/>
        <end position="71"/>
    </location>
</feature>
<feature type="transmembrane region" description="Helical" evidence="1">
    <location>
        <begin position="108"/>
        <end position="141"/>
    </location>
</feature>
<dbReference type="InterPro" id="IPR029058">
    <property type="entry name" value="AB_hydrolase_fold"/>
</dbReference>
<accession>A0ABW6WBU7</accession>
<comment type="caution">
    <text evidence="2">The sequence shown here is derived from an EMBL/GenBank/DDBJ whole genome shotgun (WGS) entry which is preliminary data.</text>
</comment>
<reference evidence="2 3" key="1">
    <citation type="submission" date="2024-10" db="EMBL/GenBank/DDBJ databases">
        <title>The Natural Products Discovery Center: Release of the First 8490 Sequenced Strains for Exploring Actinobacteria Biosynthetic Diversity.</title>
        <authorList>
            <person name="Kalkreuter E."/>
            <person name="Kautsar S.A."/>
            <person name="Yang D."/>
            <person name="Bader C.D."/>
            <person name="Teijaro C.N."/>
            <person name="Fluegel L."/>
            <person name="Davis C.M."/>
            <person name="Simpson J.R."/>
            <person name="Lauterbach L."/>
            <person name="Steele A.D."/>
            <person name="Gui C."/>
            <person name="Meng S."/>
            <person name="Li G."/>
            <person name="Viehrig K."/>
            <person name="Ye F."/>
            <person name="Su P."/>
            <person name="Kiefer A.F."/>
            <person name="Nichols A."/>
            <person name="Cepeda A.J."/>
            <person name="Yan W."/>
            <person name="Fan B."/>
            <person name="Jiang Y."/>
            <person name="Adhikari A."/>
            <person name="Zheng C.-J."/>
            <person name="Schuster L."/>
            <person name="Cowan T.M."/>
            <person name="Smanski M.J."/>
            <person name="Chevrette M.G."/>
            <person name="De Carvalho L.P.S."/>
            <person name="Shen B."/>
        </authorList>
    </citation>
    <scope>NUCLEOTIDE SEQUENCE [LARGE SCALE GENOMIC DNA]</scope>
    <source>
        <strain evidence="2 3">NPDC000087</strain>
    </source>
</reference>
<keyword evidence="1" id="KW-1133">Transmembrane helix</keyword>